<accession>T4VGE5</accession>
<dbReference type="EMBL" id="AVNC01000023">
    <property type="protein sequence ID" value="EQK39742.1"/>
    <property type="molecule type" value="Genomic_DNA"/>
</dbReference>
<dbReference type="AlphaFoldDB" id="T4VGE5"/>
<dbReference type="Gene3D" id="3.10.350.10">
    <property type="entry name" value="LysM domain"/>
    <property type="match status" value="1"/>
</dbReference>
<dbReference type="InterPro" id="IPR036779">
    <property type="entry name" value="LysM_dom_sf"/>
</dbReference>
<dbReference type="PROSITE" id="PS51782">
    <property type="entry name" value="LYSM"/>
    <property type="match status" value="1"/>
</dbReference>
<sequence>MEVWIGPDNNRIRLPITPSVLGVDRSSDVSTDDVIRLGEVDSFNGMKLKTIELEGFFPKQDYSFVPTNRLDPYIYSEIIQSWQSSGTVIRITITDTPTNMLCRVQSFNTREQDGTRDLYFELHLTEHKPINIPGINNQVNRPTTNNSSNTQRTHKVVKGDNLYDIAHKYYGNGKLYPKIKEANKAKYPRLAKYNDIDAGWILVIP</sequence>
<dbReference type="Proteomes" id="UP000015688">
    <property type="component" value="Unassembled WGS sequence"/>
</dbReference>
<dbReference type="RefSeq" id="WP_021434498.1">
    <property type="nucleotide sequence ID" value="NZ_AVNC01000023.1"/>
</dbReference>
<dbReference type="Pfam" id="PF01476">
    <property type="entry name" value="LysM"/>
    <property type="match status" value="1"/>
</dbReference>
<dbReference type="InterPro" id="IPR018392">
    <property type="entry name" value="LysM"/>
</dbReference>
<dbReference type="SMART" id="SM00257">
    <property type="entry name" value="LysM"/>
    <property type="match status" value="1"/>
</dbReference>
<dbReference type="CDD" id="cd00118">
    <property type="entry name" value="LysM"/>
    <property type="match status" value="1"/>
</dbReference>
<organism evidence="2 3">
    <name type="scientific">Paraclostridium bifermentans ATCC 638 = DSM 14991</name>
    <dbReference type="NCBI Taxonomy" id="1233171"/>
    <lineage>
        <taxon>Bacteria</taxon>
        <taxon>Bacillati</taxon>
        <taxon>Bacillota</taxon>
        <taxon>Clostridia</taxon>
        <taxon>Peptostreptococcales</taxon>
        <taxon>Peptostreptococcaceae</taxon>
        <taxon>Paraclostridium</taxon>
    </lineage>
</organism>
<gene>
    <name evidence="2" type="ORF">C672_3630</name>
</gene>
<comment type="caution">
    <text evidence="2">The sequence shown here is derived from an EMBL/GenBank/DDBJ whole genome shotgun (WGS) entry which is preliminary data.</text>
</comment>
<dbReference type="PATRIC" id="fig|1233171.3.peg.3497"/>
<reference evidence="2 3" key="1">
    <citation type="submission" date="2013-06" db="EMBL/GenBank/DDBJ databases">
        <authorList>
            <person name="Walk S."/>
            <person name="Aronoff D."/>
            <person name="Young V.Y."/>
            <person name="Marsh J."/>
            <person name="Harrison L."/>
            <person name="Daugherty S.C."/>
            <person name="Shefchek K.A."/>
            <person name="Hine E.E."/>
            <person name="Tallon L.J."/>
            <person name="Sadzewicz L.K."/>
            <person name="Rasko D.A."/>
        </authorList>
    </citation>
    <scope>NUCLEOTIDE SEQUENCE [LARGE SCALE GENOMIC DNA]</scope>
    <source>
        <strain evidence="2 3">ATCC 638</strain>
    </source>
</reference>
<protein>
    <submittedName>
        <fullName evidence="2">LysM domain protein</fullName>
    </submittedName>
</protein>
<name>T4VGE5_PARBF</name>
<evidence type="ECO:0000259" key="1">
    <source>
        <dbReference type="PROSITE" id="PS51782"/>
    </source>
</evidence>
<evidence type="ECO:0000313" key="3">
    <source>
        <dbReference type="Proteomes" id="UP000015688"/>
    </source>
</evidence>
<feature type="domain" description="LysM" evidence="1">
    <location>
        <begin position="152"/>
        <end position="204"/>
    </location>
</feature>
<evidence type="ECO:0000313" key="2">
    <source>
        <dbReference type="EMBL" id="EQK39742.1"/>
    </source>
</evidence>
<proteinExistence type="predicted"/>